<reference evidence="2" key="1">
    <citation type="journal article" date="2014" name="Int. J. Syst. Evol. Microbiol.">
        <title>Complete genome sequence of Corynebacterium casei LMG S-19264T (=DSM 44701T), isolated from a smear-ripened cheese.</title>
        <authorList>
            <consortium name="US DOE Joint Genome Institute (JGI-PGF)"/>
            <person name="Walter F."/>
            <person name="Albersmeier A."/>
            <person name="Kalinowski J."/>
            <person name="Ruckert C."/>
        </authorList>
    </citation>
    <scope>NUCLEOTIDE SEQUENCE</scope>
    <source>
        <strain evidence="2">KCTC 12870</strain>
    </source>
</reference>
<proteinExistence type="predicted"/>
<evidence type="ECO:0000313" key="2">
    <source>
        <dbReference type="EMBL" id="GHB96993.1"/>
    </source>
</evidence>
<gene>
    <name evidence="2" type="ORF">GCM10007047_11210</name>
</gene>
<evidence type="ECO:0000256" key="1">
    <source>
        <dbReference type="SAM" id="SignalP"/>
    </source>
</evidence>
<evidence type="ECO:0008006" key="4">
    <source>
        <dbReference type="Google" id="ProtNLM"/>
    </source>
</evidence>
<dbReference type="Gene3D" id="2.120.10.30">
    <property type="entry name" value="TolB, C-terminal domain"/>
    <property type="match status" value="1"/>
</dbReference>
<dbReference type="RefSeq" id="WP_189512762.1">
    <property type="nucleotide sequence ID" value="NZ_BMXG01000005.1"/>
</dbReference>
<organism evidence="2 3">
    <name type="scientific">Cerasicoccus arenae</name>
    <dbReference type="NCBI Taxonomy" id="424488"/>
    <lineage>
        <taxon>Bacteria</taxon>
        <taxon>Pseudomonadati</taxon>
        <taxon>Verrucomicrobiota</taxon>
        <taxon>Opitutia</taxon>
        <taxon>Puniceicoccales</taxon>
        <taxon>Cerasicoccaceae</taxon>
        <taxon>Cerasicoccus</taxon>
    </lineage>
</organism>
<keyword evidence="1" id="KW-0732">Signal</keyword>
<feature type="chain" id="PRO_5035201684" description="Fibronectin type-III domain-containing protein" evidence="1">
    <location>
        <begin position="22"/>
        <end position="724"/>
    </location>
</feature>
<evidence type="ECO:0000313" key="3">
    <source>
        <dbReference type="Proteomes" id="UP000642829"/>
    </source>
</evidence>
<dbReference type="SUPFAM" id="SSF49265">
    <property type="entry name" value="Fibronectin type III"/>
    <property type="match status" value="1"/>
</dbReference>
<dbReference type="InterPro" id="IPR051344">
    <property type="entry name" value="Vgb"/>
</dbReference>
<name>A0A8J3GE81_9BACT</name>
<dbReference type="PANTHER" id="PTHR40274:SF3">
    <property type="entry name" value="VIRGINIAMYCIN B LYASE"/>
    <property type="match status" value="1"/>
</dbReference>
<dbReference type="AlphaFoldDB" id="A0A8J3GE81"/>
<keyword evidence="3" id="KW-1185">Reference proteome</keyword>
<dbReference type="PANTHER" id="PTHR40274">
    <property type="entry name" value="VIRGINIAMYCIN B LYASE"/>
    <property type="match status" value="1"/>
</dbReference>
<comment type="caution">
    <text evidence="2">The sequence shown here is derived from an EMBL/GenBank/DDBJ whole genome shotgun (WGS) entry which is preliminary data.</text>
</comment>
<feature type="signal peptide" evidence="1">
    <location>
        <begin position="1"/>
        <end position="21"/>
    </location>
</feature>
<protein>
    <recommendedName>
        <fullName evidence="4">Fibronectin type-III domain-containing protein</fullName>
    </recommendedName>
</protein>
<reference evidence="2" key="2">
    <citation type="submission" date="2020-09" db="EMBL/GenBank/DDBJ databases">
        <authorList>
            <person name="Sun Q."/>
            <person name="Kim S."/>
        </authorList>
    </citation>
    <scope>NUCLEOTIDE SEQUENCE</scope>
    <source>
        <strain evidence="2">KCTC 12870</strain>
    </source>
</reference>
<dbReference type="InterPro" id="IPR011042">
    <property type="entry name" value="6-blade_b-propeller_TolB-like"/>
</dbReference>
<dbReference type="Proteomes" id="UP000642829">
    <property type="component" value="Unassembled WGS sequence"/>
</dbReference>
<dbReference type="EMBL" id="BMXG01000005">
    <property type="protein sequence ID" value="GHB96993.1"/>
    <property type="molecule type" value="Genomic_DNA"/>
</dbReference>
<dbReference type="InterPro" id="IPR036116">
    <property type="entry name" value="FN3_sf"/>
</dbReference>
<accession>A0A8J3GE81</accession>
<sequence length="724" mass="77651">MKKSRLIMSALSTLAALHVHAVRTESLTQNTYADFFAGELANVSLDNQGTLRAGPELEEIVVLDDANIWAAVADADGNLYLGTGNDGVVYKLAPGAEEPEAEVVFKPDSIMTRALALDADGNLFVGTSPAGAVYRIAPGGRPEVFFDPDELYIWDMTFDAEGSLYVATGGEARIYKLAPDHQLNAIAKPYFESDRTHFTRLAWDASGALIAGSGPNAYLYRIIGEEEGEVLYSAGTDEIANVIVDGEDIYFSTWHKAGGDEKPPEDLATLLAKFQMKTASSSSSDDDDAKEKTPAANAPSFLLKLDAEGFVSPVWSPGGENLQYTVRAGDAFLVGSDVKGRLYSVVDADQWMLLNQAPRGGEVSAILPNVGPDESTFVITSNPAAVYRLNPKTEESLYTAEPIDAGSVARWGRLRTLGAPTQAEGLTIETRSGNASEPDDTWSSWAPLDEGASASPAARYLQYKVVFAEAAALRGLTAYYGARNLAPLVGVINVIPVGLSIFTTENSNPTTLNAKELASSAKTGAALSKEKPVNQKVVVSDDTGHISVAWKAFDPNGDTLRYSVALRQDGEEDWITMAEDLNDDAFSTPTRGFVDGYYSFRITASDAPSNLPSEARTGMMVSQPFLIDNTSPAVTLHNQTKNAVGHTVLVFAADDSWGNIISASYRLDGKPAVEAIPTDLLFDSNEEIFRLILPELKPGAHSIVFEALDERGNRGLAKASFTVE</sequence>
<dbReference type="SUPFAM" id="SSF63829">
    <property type="entry name" value="Calcium-dependent phosphotriesterase"/>
    <property type="match status" value="1"/>
</dbReference>